<dbReference type="EMBL" id="FOMX01000009">
    <property type="protein sequence ID" value="SFE15681.1"/>
    <property type="molecule type" value="Genomic_DNA"/>
</dbReference>
<feature type="transmembrane region" description="Helical" evidence="9">
    <location>
        <begin position="653"/>
        <end position="679"/>
    </location>
</feature>
<keyword evidence="7 9" id="KW-0472">Membrane</keyword>
<proteinExistence type="predicted"/>
<feature type="coiled-coil region" evidence="8">
    <location>
        <begin position="328"/>
        <end position="355"/>
    </location>
</feature>
<evidence type="ECO:0000256" key="3">
    <source>
        <dbReference type="ARBA" id="ARBA00022692"/>
    </source>
</evidence>
<comment type="subcellular location">
    <subcellularLocation>
        <location evidence="1">Membrane</location>
        <topology evidence="1">Multi-pass membrane protein</topology>
    </subcellularLocation>
</comment>
<dbReference type="CDD" id="cd00060">
    <property type="entry name" value="FHA"/>
    <property type="match status" value="2"/>
</dbReference>
<dbReference type="InterPro" id="IPR003593">
    <property type="entry name" value="AAA+_ATPase"/>
</dbReference>
<dbReference type="GO" id="GO:0016020">
    <property type="term" value="C:membrane"/>
    <property type="evidence" value="ECO:0007669"/>
    <property type="project" value="UniProtKB-SubCell"/>
</dbReference>
<dbReference type="InterPro" id="IPR000253">
    <property type="entry name" value="FHA_dom"/>
</dbReference>
<evidence type="ECO:0000313" key="13">
    <source>
        <dbReference type="Proteomes" id="UP000199400"/>
    </source>
</evidence>
<dbReference type="RefSeq" id="WP_211302467.1">
    <property type="nucleotide sequence ID" value="NZ_FOMX01000009.1"/>
</dbReference>
<evidence type="ECO:0000259" key="10">
    <source>
        <dbReference type="PROSITE" id="PS50006"/>
    </source>
</evidence>
<dbReference type="SUPFAM" id="SSF49879">
    <property type="entry name" value="SMAD/FHA domain"/>
    <property type="match status" value="2"/>
</dbReference>
<keyword evidence="4" id="KW-0547">Nucleotide-binding</keyword>
<evidence type="ECO:0000256" key="4">
    <source>
        <dbReference type="ARBA" id="ARBA00022741"/>
    </source>
</evidence>
<organism evidence="12 13">
    <name type="scientific">Nannocystis exedens</name>
    <dbReference type="NCBI Taxonomy" id="54"/>
    <lineage>
        <taxon>Bacteria</taxon>
        <taxon>Pseudomonadati</taxon>
        <taxon>Myxococcota</taxon>
        <taxon>Polyangia</taxon>
        <taxon>Nannocystales</taxon>
        <taxon>Nannocystaceae</taxon>
        <taxon>Nannocystis</taxon>
    </lineage>
</organism>
<keyword evidence="2" id="KW-0813">Transport</keyword>
<evidence type="ECO:0000256" key="7">
    <source>
        <dbReference type="ARBA" id="ARBA00023136"/>
    </source>
</evidence>
<dbReference type="InterPro" id="IPR050352">
    <property type="entry name" value="ABCG_transporters"/>
</dbReference>
<keyword evidence="6 9" id="KW-1133">Transmembrane helix</keyword>
<feature type="transmembrane region" description="Helical" evidence="9">
    <location>
        <begin position="744"/>
        <end position="769"/>
    </location>
</feature>
<evidence type="ECO:0000256" key="8">
    <source>
        <dbReference type="SAM" id="Coils"/>
    </source>
</evidence>
<evidence type="ECO:0000313" key="12">
    <source>
        <dbReference type="EMBL" id="SFE15681.1"/>
    </source>
</evidence>
<dbReference type="InterPro" id="IPR017871">
    <property type="entry name" value="ABC_transporter-like_CS"/>
</dbReference>
<dbReference type="InterPro" id="IPR027417">
    <property type="entry name" value="P-loop_NTPase"/>
</dbReference>
<keyword evidence="8" id="KW-0175">Coiled coil</keyword>
<dbReference type="InterPro" id="IPR013525">
    <property type="entry name" value="ABC2_TM"/>
</dbReference>
<evidence type="ECO:0000256" key="1">
    <source>
        <dbReference type="ARBA" id="ARBA00004141"/>
    </source>
</evidence>
<dbReference type="Gene3D" id="3.40.50.300">
    <property type="entry name" value="P-loop containing nucleotide triphosphate hydrolases"/>
    <property type="match status" value="1"/>
</dbReference>
<keyword evidence="13" id="KW-1185">Reference proteome</keyword>
<dbReference type="GO" id="GO:0140359">
    <property type="term" value="F:ABC-type transporter activity"/>
    <property type="evidence" value="ECO:0007669"/>
    <property type="project" value="InterPro"/>
</dbReference>
<sequence>MHGPEDTVVVRSSTTYLTIEVAGRKLQDVRLGMGPLRIGRKQDNDVVIQSACVAQHHARVEPYLQGHRIVALGGGNGLLFRGRRVASHVFNDGDVIRIADPVTGNFVSLTYQDIGKRAQAQPAAPVQRCALERPAVTIGREGCDLVLPSLQVSRRHATIRAFDQGHELTDHGSANGTFVNGARVHVHELKQGDVLQIGPFKLVYTGKSLDQFEQKGAMRIDARELVRVTPEGKAILHRVSLVIEPREFVALVGASGAGKSTLMAALAGVRRPDAGLVRVGSDDLYASYHLYRGGIGYVPQDDILHRHLTVEDALRYTARLRLPTDTSAAEIEARIVRVLEEVEMLEARAQRITALSGGQRKRISIASELLGDPNLFFLDEPTSGLDPGLEKKMMYTLRYIADSGRTVVLVTHATANITQCDLVAFMAGGRLVYYGPPAGALAMFGVTSGDFADIYTKLGGKVGPPEVMRQGELAAEYRLWHEHHPQSKRAPTMAELWEIRFRRSDEYRIYVYERQTESEVSGTRLHAVAPGHFRIAAEESLTSAPAPAPPPPSHDASWLFQTRVLADRYVKLIAADRKNLLILLLQAPVIGAVLLLAARPTALHSSTSTNGRLLLFLLSVVAVWFGVINSVREITKEAEIYRRERLASLRIPAYLLSKFGVLAGLCAVQSLVLMLLLLLRVDFAADYVALTEYGLIDMTRQPPLGLWGGLLVSVFLTSLSGVGLGLLISTWVSSSDKAMSAVPLALIPQLVFALALMPLPALLAPVSYLTGARWGMESMGSIAALLEPRDMTRCEFPGDPLTCEVYASVDYSPAPEHIAAVWAILAGYTLACLLLTAWMLRRRDAAEK</sequence>
<feature type="transmembrane region" description="Helical" evidence="9">
    <location>
        <begin position="613"/>
        <end position="632"/>
    </location>
</feature>
<evidence type="ECO:0000256" key="5">
    <source>
        <dbReference type="ARBA" id="ARBA00022840"/>
    </source>
</evidence>
<dbReference type="SMART" id="SM00382">
    <property type="entry name" value="AAA"/>
    <property type="match status" value="1"/>
</dbReference>
<evidence type="ECO:0000256" key="9">
    <source>
        <dbReference type="SAM" id="Phobius"/>
    </source>
</evidence>
<dbReference type="Pfam" id="PF12698">
    <property type="entry name" value="ABC2_membrane_3"/>
    <property type="match status" value="1"/>
</dbReference>
<dbReference type="SUPFAM" id="SSF52540">
    <property type="entry name" value="P-loop containing nucleoside triphosphate hydrolases"/>
    <property type="match status" value="1"/>
</dbReference>
<dbReference type="PROSITE" id="PS00211">
    <property type="entry name" value="ABC_TRANSPORTER_1"/>
    <property type="match status" value="1"/>
</dbReference>
<feature type="domain" description="FHA" evidence="10">
    <location>
        <begin position="36"/>
        <end position="85"/>
    </location>
</feature>
<dbReference type="PROSITE" id="PS50006">
    <property type="entry name" value="FHA_DOMAIN"/>
    <property type="match status" value="2"/>
</dbReference>
<dbReference type="PROSITE" id="PS50893">
    <property type="entry name" value="ABC_TRANSPORTER_2"/>
    <property type="match status" value="1"/>
</dbReference>
<gene>
    <name evidence="12" type="ORF">SAMN02745121_03230</name>
</gene>
<dbReference type="STRING" id="54.SAMN02745121_03230"/>
<dbReference type="InterPro" id="IPR008984">
    <property type="entry name" value="SMAD_FHA_dom_sf"/>
</dbReference>
<dbReference type="GO" id="GO:0005524">
    <property type="term" value="F:ATP binding"/>
    <property type="evidence" value="ECO:0007669"/>
    <property type="project" value="UniProtKB-KW"/>
</dbReference>
<keyword evidence="3 9" id="KW-0812">Transmembrane</keyword>
<accession>A0A1I1Y7X4</accession>
<dbReference type="Pfam" id="PF00498">
    <property type="entry name" value="FHA"/>
    <property type="match status" value="2"/>
</dbReference>
<dbReference type="Proteomes" id="UP000199400">
    <property type="component" value="Unassembled WGS sequence"/>
</dbReference>
<dbReference type="FunFam" id="3.40.50.300:FF:000474">
    <property type="entry name" value="Putative ABC transporter ATP-binding subunit"/>
    <property type="match status" value="1"/>
</dbReference>
<dbReference type="Gene3D" id="2.60.200.20">
    <property type="match status" value="2"/>
</dbReference>
<dbReference type="PANTHER" id="PTHR48041">
    <property type="entry name" value="ABC TRANSPORTER G FAMILY MEMBER 28"/>
    <property type="match status" value="1"/>
</dbReference>
<dbReference type="PANTHER" id="PTHR48041:SF139">
    <property type="entry name" value="PROTEIN SCARLET"/>
    <property type="match status" value="1"/>
</dbReference>
<feature type="transmembrane region" description="Helical" evidence="9">
    <location>
        <begin position="819"/>
        <end position="840"/>
    </location>
</feature>
<dbReference type="InterPro" id="IPR003439">
    <property type="entry name" value="ABC_transporter-like_ATP-bd"/>
</dbReference>
<evidence type="ECO:0000256" key="2">
    <source>
        <dbReference type="ARBA" id="ARBA00022448"/>
    </source>
</evidence>
<protein>
    <submittedName>
        <fullName evidence="12">FHA modulated ABC efflux pump with fused ATPase and integral membrane subunits</fullName>
    </submittedName>
</protein>
<dbReference type="SMART" id="SM00240">
    <property type="entry name" value="FHA"/>
    <property type="match status" value="2"/>
</dbReference>
<keyword evidence="5" id="KW-0067">ATP-binding</keyword>
<evidence type="ECO:0000256" key="6">
    <source>
        <dbReference type="ARBA" id="ARBA00022989"/>
    </source>
</evidence>
<dbReference type="AlphaFoldDB" id="A0A1I1Y7X4"/>
<evidence type="ECO:0000259" key="11">
    <source>
        <dbReference type="PROSITE" id="PS50893"/>
    </source>
</evidence>
<feature type="transmembrane region" description="Helical" evidence="9">
    <location>
        <begin position="706"/>
        <end position="732"/>
    </location>
</feature>
<feature type="domain" description="ABC transporter" evidence="11">
    <location>
        <begin position="220"/>
        <end position="453"/>
    </location>
</feature>
<dbReference type="Pfam" id="PF00005">
    <property type="entry name" value="ABC_tran"/>
    <property type="match status" value="1"/>
</dbReference>
<name>A0A1I1Y7X4_9BACT</name>
<feature type="transmembrane region" description="Helical" evidence="9">
    <location>
        <begin position="580"/>
        <end position="598"/>
    </location>
</feature>
<feature type="domain" description="FHA" evidence="10">
    <location>
        <begin position="136"/>
        <end position="184"/>
    </location>
</feature>
<reference evidence="13" key="1">
    <citation type="submission" date="2016-10" db="EMBL/GenBank/DDBJ databases">
        <authorList>
            <person name="Varghese N."/>
            <person name="Submissions S."/>
        </authorList>
    </citation>
    <scope>NUCLEOTIDE SEQUENCE [LARGE SCALE GENOMIC DNA]</scope>
    <source>
        <strain evidence="13">ATCC 25963</strain>
    </source>
</reference>
<dbReference type="GO" id="GO:0016887">
    <property type="term" value="F:ATP hydrolysis activity"/>
    <property type="evidence" value="ECO:0007669"/>
    <property type="project" value="InterPro"/>
</dbReference>